<organism evidence="1 2">
    <name type="scientific">Olleya sediminilitoris</name>
    <dbReference type="NCBI Taxonomy" id="2795739"/>
    <lineage>
        <taxon>Bacteria</taxon>
        <taxon>Pseudomonadati</taxon>
        <taxon>Bacteroidota</taxon>
        <taxon>Flavobacteriia</taxon>
        <taxon>Flavobacteriales</taxon>
        <taxon>Flavobacteriaceae</taxon>
    </lineage>
</organism>
<sequence>MKKIAVLLVLVVTFLSCNEGSKSNQRIVPKSSGNLYNVNVVIDNQLWKGQVGDVVRDILTTVVPGLPQQEPMFDINQIPPQVFTGFATQNRIVLKVELGEPSDIKIANNPYAKPQKLIAVKGKDNADIIKVLKTNKEKILETFKNQEIKARQALTLKSPHVNNNIEKVLGLTLKFPSAYRVAKEDGSFFWIRKNLTTGTNNFMVYPIPLEAINKEGDIIQQVIKIRDSVGKKYIPGPVEGSYMKTEEAYTPFLFKTIIDNKPAFEVRSTWDIEGTYNAGPFLNYLIEDKINNRYIVIEGFTFAPSVNKRDYVLELESIIKSLKINK</sequence>
<dbReference type="Pfam" id="PF16125">
    <property type="entry name" value="DUF4837"/>
    <property type="match status" value="1"/>
</dbReference>
<proteinExistence type="predicted"/>
<evidence type="ECO:0000313" key="1">
    <source>
        <dbReference type="EMBL" id="MBL7558496.1"/>
    </source>
</evidence>
<accession>A0ABS1WH98</accession>
<dbReference type="InterPro" id="IPR032286">
    <property type="entry name" value="DUF4837"/>
</dbReference>
<reference evidence="1 2" key="1">
    <citation type="submission" date="2020-12" db="EMBL/GenBank/DDBJ databases">
        <title>Olleya sediminilitoris sp. nov., isolated from a tidal flat.</title>
        <authorList>
            <person name="Park S."/>
            <person name="Yoon J.-H."/>
        </authorList>
    </citation>
    <scope>NUCLEOTIDE SEQUENCE [LARGE SCALE GENOMIC DNA]</scope>
    <source>
        <strain evidence="1 2">YSTF-M6</strain>
    </source>
</reference>
<evidence type="ECO:0000313" key="2">
    <source>
        <dbReference type="Proteomes" id="UP000605013"/>
    </source>
</evidence>
<dbReference type="RefSeq" id="WP_116823784.1">
    <property type="nucleotide sequence ID" value="NZ_JAEMEF010000001.1"/>
</dbReference>
<protein>
    <submittedName>
        <fullName evidence="1">DUF4837 family protein</fullName>
    </submittedName>
</protein>
<dbReference type="Proteomes" id="UP000605013">
    <property type="component" value="Unassembled WGS sequence"/>
</dbReference>
<keyword evidence="2" id="KW-1185">Reference proteome</keyword>
<dbReference type="PROSITE" id="PS51257">
    <property type="entry name" value="PROKAR_LIPOPROTEIN"/>
    <property type="match status" value="1"/>
</dbReference>
<gene>
    <name evidence="1" type="ORF">JAO71_01675</name>
</gene>
<dbReference type="EMBL" id="JAEMEF010000001">
    <property type="protein sequence ID" value="MBL7558496.1"/>
    <property type="molecule type" value="Genomic_DNA"/>
</dbReference>
<name>A0ABS1WH98_9FLAO</name>
<comment type="caution">
    <text evidence="1">The sequence shown here is derived from an EMBL/GenBank/DDBJ whole genome shotgun (WGS) entry which is preliminary data.</text>
</comment>